<evidence type="ECO:0000313" key="3">
    <source>
        <dbReference type="Proteomes" id="UP000185478"/>
    </source>
</evidence>
<keyword evidence="1" id="KW-0472">Membrane</keyword>
<gene>
    <name evidence="2" type="ORF">CAQU_06485</name>
</gene>
<dbReference type="AlphaFoldDB" id="A0A1L7CG70"/>
<feature type="transmembrane region" description="Helical" evidence="1">
    <location>
        <begin position="56"/>
        <end position="80"/>
    </location>
</feature>
<evidence type="ECO:0000256" key="1">
    <source>
        <dbReference type="SAM" id="Phobius"/>
    </source>
</evidence>
<name>A0A1L7CG70_9CORY</name>
<evidence type="ECO:0000313" key="2">
    <source>
        <dbReference type="EMBL" id="APT84773.1"/>
    </source>
</evidence>
<sequence>MTCAGVAVFLGLSPLTLLAGLPLIVATFIFVYRARAISPTLAPVYAARTKITTAKWLGVAAAVLWVFWLLLLVALGWIFFSSVQECVDDRGGQWDSDCINHVLGLDEEATGAEGEQS</sequence>
<proteinExistence type="predicted"/>
<accession>A0A1L7CG70</accession>
<keyword evidence="3" id="KW-1185">Reference proteome</keyword>
<keyword evidence="1" id="KW-1133">Transmembrane helix</keyword>
<dbReference type="KEGG" id="caqu:CAQU_06485"/>
<feature type="transmembrane region" description="Helical" evidence="1">
    <location>
        <begin position="6"/>
        <end position="32"/>
    </location>
</feature>
<dbReference type="Proteomes" id="UP000185478">
    <property type="component" value="Chromosome"/>
</dbReference>
<reference evidence="2 3" key="1">
    <citation type="submission" date="2014-08" db="EMBL/GenBank/DDBJ databases">
        <title>Complete genome sequence of Corynebacterium aquilae S-613T(T) (=DSM 44791(T)), isolated from the choana of a healthy golden eagle.</title>
        <authorList>
            <person name="Ruckert C."/>
            <person name="Albersmeier A."/>
            <person name="Winkler A."/>
            <person name="Kalinowski J."/>
        </authorList>
    </citation>
    <scope>NUCLEOTIDE SEQUENCE [LARGE SCALE GENOMIC DNA]</scope>
    <source>
        <strain evidence="2 3">S-613</strain>
    </source>
</reference>
<keyword evidence="1" id="KW-0812">Transmembrane</keyword>
<dbReference type="RefSeq" id="WP_075726198.1">
    <property type="nucleotide sequence ID" value="NZ_CP009245.1"/>
</dbReference>
<dbReference type="EMBL" id="CP009245">
    <property type="protein sequence ID" value="APT84773.1"/>
    <property type="molecule type" value="Genomic_DNA"/>
</dbReference>
<organism evidence="2 3">
    <name type="scientific">Corynebacterium aquilae DSM 44791</name>
    <dbReference type="NCBI Taxonomy" id="1431546"/>
    <lineage>
        <taxon>Bacteria</taxon>
        <taxon>Bacillati</taxon>
        <taxon>Actinomycetota</taxon>
        <taxon>Actinomycetes</taxon>
        <taxon>Mycobacteriales</taxon>
        <taxon>Corynebacteriaceae</taxon>
        <taxon>Corynebacterium</taxon>
    </lineage>
</organism>
<protein>
    <submittedName>
        <fullName evidence="2">Uncharacterized protein</fullName>
    </submittedName>
</protein>